<dbReference type="Proteomes" id="UP000657574">
    <property type="component" value="Unassembled WGS sequence"/>
</dbReference>
<protein>
    <submittedName>
        <fullName evidence="2">Uncharacterized protein</fullName>
    </submittedName>
</protein>
<organism evidence="2 3">
    <name type="scientific">Streptomyces brasiliensis</name>
    <dbReference type="NCBI Taxonomy" id="1954"/>
    <lineage>
        <taxon>Bacteria</taxon>
        <taxon>Bacillati</taxon>
        <taxon>Actinomycetota</taxon>
        <taxon>Actinomycetes</taxon>
        <taxon>Kitasatosporales</taxon>
        <taxon>Streptomycetaceae</taxon>
        <taxon>Streptomyces</taxon>
    </lineage>
</organism>
<name>A0A917KK83_9ACTN</name>
<accession>A0A917KK83</accession>
<keyword evidence="3" id="KW-1185">Reference proteome</keyword>
<sequence length="88" mass="8958">MIVSRPPTGAYTASPSGVKPGIDSPAATRRASAMDRASASARPASSRNASQERRQSPVTALRPAGVPGVGSVTSWRVQISSYACLSGS</sequence>
<reference evidence="2" key="1">
    <citation type="journal article" date="2014" name="Int. J. Syst. Evol. Microbiol.">
        <title>Complete genome sequence of Corynebacterium casei LMG S-19264T (=DSM 44701T), isolated from a smear-ripened cheese.</title>
        <authorList>
            <consortium name="US DOE Joint Genome Institute (JGI-PGF)"/>
            <person name="Walter F."/>
            <person name="Albersmeier A."/>
            <person name="Kalinowski J."/>
            <person name="Ruckert C."/>
        </authorList>
    </citation>
    <scope>NUCLEOTIDE SEQUENCE</scope>
    <source>
        <strain evidence="2">JCM 3086</strain>
    </source>
</reference>
<feature type="compositionally biased region" description="Low complexity" evidence="1">
    <location>
        <begin position="26"/>
        <end position="49"/>
    </location>
</feature>
<comment type="caution">
    <text evidence="2">The sequence shown here is derived from an EMBL/GenBank/DDBJ whole genome shotgun (WGS) entry which is preliminary data.</text>
</comment>
<evidence type="ECO:0000313" key="2">
    <source>
        <dbReference type="EMBL" id="GGJ15995.1"/>
    </source>
</evidence>
<feature type="region of interest" description="Disordered" evidence="1">
    <location>
        <begin position="1"/>
        <end position="70"/>
    </location>
</feature>
<gene>
    <name evidence="2" type="ORF">GCM10010121_028420</name>
</gene>
<dbReference type="AlphaFoldDB" id="A0A917KK83"/>
<evidence type="ECO:0000313" key="3">
    <source>
        <dbReference type="Proteomes" id="UP000657574"/>
    </source>
</evidence>
<evidence type="ECO:0000256" key="1">
    <source>
        <dbReference type="SAM" id="MobiDB-lite"/>
    </source>
</evidence>
<dbReference type="EMBL" id="BMQA01000007">
    <property type="protein sequence ID" value="GGJ15995.1"/>
    <property type="molecule type" value="Genomic_DNA"/>
</dbReference>
<reference evidence="2" key="2">
    <citation type="submission" date="2020-09" db="EMBL/GenBank/DDBJ databases">
        <authorList>
            <person name="Sun Q."/>
            <person name="Ohkuma M."/>
        </authorList>
    </citation>
    <scope>NUCLEOTIDE SEQUENCE</scope>
    <source>
        <strain evidence="2">JCM 3086</strain>
    </source>
</reference>
<proteinExistence type="predicted"/>